<sequence length="273" mass="30189">MSNQKNTITLGKKKIFSKVFWRSFTLSGTWNYINAQGVAFLYCMLPFINAVYKKKEDRIAAMKRHMSYFNITPAIVTFPLGIAGSMEEENASKPDFDISSINAIKASLMGPLSGIGDSFFWGTFRVIAAGIGISLAQKGNPLGPVLFLLLYNIPYFLTKYFLLRLGYNLGGQFIKKAYENGLIEIITRAAGILGLMMVGAMIYSNVSLATTVKFTLGDMTFKLQEILDQILKGFLPLIATMGCFALLRKKISANKIIIGILVLSLVLSLFKIV</sequence>
<feature type="transmembrane region" description="Helical" evidence="1">
    <location>
        <begin position="32"/>
        <end position="52"/>
    </location>
</feature>
<dbReference type="PANTHER" id="PTHR32502:SF23">
    <property type="entry name" value="TRANSPORT PROTEIN, PTS SYSTEM"/>
    <property type="match status" value="1"/>
</dbReference>
<dbReference type="InterPro" id="IPR050303">
    <property type="entry name" value="GatZ_KbaZ_carbometab"/>
</dbReference>
<dbReference type="PROSITE" id="PS51108">
    <property type="entry name" value="PTS_EIID"/>
    <property type="match status" value="1"/>
</dbReference>
<dbReference type="Pfam" id="PF03613">
    <property type="entry name" value="EIID-AGA"/>
    <property type="match status" value="1"/>
</dbReference>
<keyword evidence="1" id="KW-0812">Transmembrane</keyword>
<dbReference type="RefSeq" id="WP_024729320.1">
    <property type="nucleotide sequence ID" value="NZ_JACOOS010000006.1"/>
</dbReference>
<reference evidence="2 3" key="1">
    <citation type="submission" date="2020-08" db="EMBL/GenBank/DDBJ databases">
        <title>Genome public.</title>
        <authorList>
            <person name="Liu C."/>
            <person name="Sun Q."/>
        </authorList>
    </citation>
    <scope>NUCLEOTIDE SEQUENCE [LARGE SCALE GENOMIC DNA]</scope>
    <source>
        <strain evidence="2 3">NSJ-7</strain>
    </source>
</reference>
<feature type="transmembrane region" description="Helical" evidence="1">
    <location>
        <begin position="256"/>
        <end position="272"/>
    </location>
</feature>
<gene>
    <name evidence="2" type="ORF">H8S22_06975</name>
</gene>
<feature type="transmembrane region" description="Helical" evidence="1">
    <location>
        <begin position="182"/>
        <end position="206"/>
    </location>
</feature>
<comment type="caution">
    <text evidence="2">The sequence shown here is derived from an EMBL/GenBank/DDBJ whole genome shotgun (WGS) entry which is preliminary data.</text>
</comment>
<dbReference type="InterPro" id="IPR004704">
    <property type="entry name" value="PTS_IID_man"/>
</dbReference>
<evidence type="ECO:0000313" key="3">
    <source>
        <dbReference type="Proteomes" id="UP000635828"/>
    </source>
</evidence>
<feature type="transmembrane region" description="Helical" evidence="1">
    <location>
        <begin position="142"/>
        <end position="162"/>
    </location>
</feature>
<protein>
    <submittedName>
        <fullName evidence="2">PTS system mannose/fructose/sorbose family transporter subunit IID</fullName>
    </submittedName>
</protein>
<evidence type="ECO:0000256" key="1">
    <source>
        <dbReference type="SAM" id="Phobius"/>
    </source>
</evidence>
<keyword evidence="1" id="KW-1133">Transmembrane helix</keyword>
<dbReference type="PANTHER" id="PTHR32502">
    <property type="entry name" value="N-ACETYLGALACTOSAMINE PERMEASE II COMPONENT-RELATED"/>
    <property type="match status" value="1"/>
</dbReference>
<keyword evidence="1" id="KW-0472">Membrane</keyword>
<organism evidence="2 3">
    <name type="scientific">Anaerostipes hominis</name>
    <name type="common">ex Liu et al. 2021</name>
    <dbReference type="NCBI Taxonomy" id="2763018"/>
    <lineage>
        <taxon>Bacteria</taxon>
        <taxon>Bacillati</taxon>
        <taxon>Bacillota</taxon>
        <taxon>Clostridia</taxon>
        <taxon>Lachnospirales</taxon>
        <taxon>Lachnospiraceae</taxon>
        <taxon>Anaerostipes</taxon>
    </lineage>
</organism>
<dbReference type="Proteomes" id="UP000635828">
    <property type="component" value="Unassembled WGS sequence"/>
</dbReference>
<evidence type="ECO:0000313" key="2">
    <source>
        <dbReference type="EMBL" id="MBC5677362.1"/>
    </source>
</evidence>
<keyword evidence="3" id="KW-1185">Reference proteome</keyword>
<proteinExistence type="predicted"/>
<accession>A0ABR7FQ82</accession>
<name>A0ABR7FQ82_9FIRM</name>
<dbReference type="EMBL" id="JACOOS010000006">
    <property type="protein sequence ID" value="MBC5677362.1"/>
    <property type="molecule type" value="Genomic_DNA"/>
</dbReference>
<feature type="transmembrane region" description="Helical" evidence="1">
    <location>
        <begin position="118"/>
        <end position="136"/>
    </location>
</feature>